<gene>
    <name evidence="2" type="ORF">TvY486_0033280</name>
</gene>
<dbReference type="AlphaFoldDB" id="F9WSF3"/>
<evidence type="ECO:0000313" key="2">
    <source>
        <dbReference type="EMBL" id="CCD20492.1"/>
    </source>
</evidence>
<evidence type="ECO:0000256" key="1">
    <source>
        <dbReference type="SAM" id="MobiDB-lite"/>
    </source>
</evidence>
<organism evidence="2 3">
    <name type="scientific">Trypanosoma vivax (strain Y486)</name>
    <dbReference type="NCBI Taxonomy" id="1055687"/>
    <lineage>
        <taxon>Eukaryota</taxon>
        <taxon>Discoba</taxon>
        <taxon>Euglenozoa</taxon>
        <taxon>Kinetoplastea</taxon>
        <taxon>Metakinetoplastina</taxon>
        <taxon>Trypanosomatida</taxon>
        <taxon>Trypanosomatidae</taxon>
        <taxon>Trypanosoma</taxon>
        <taxon>Duttonella</taxon>
    </lineage>
</organism>
<feature type="compositionally biased region" description="Basic residues" evidence="1">
    <location>
        <begin position="181"/>
        <end position="198"/>
    </location>
</feature>
<reference evidence="2 3" key="1">
    <citation type="journal article" date="2012" name="Proc. Natl. Acad. Sci. U.S.A.">
        <title>Antigenic diversity is generated by distinct evolutionary mechanisms in African trypanosome species.</title>
        <authorList>
            <person name="Jackson A.P."/>
            <person name="Berry A."/>
            <person name="Aslett M."/>
            <person name="Allison H.C."/>
            <person name="Burton P."/>
            <person name="Vavrova-Anderson J."/>
            <person name="Brown R."/>
            <person name="Browne H."/>
            <person name="Corton N."/>
            <person name="Hauser H."/>
            <person name="Gamble J."/>
            <person name="Gilderthorp R."/>
            <person name="Marcello L."/>
            <person name="McQuillan J."/>
            <person name="Otto T.D."/>
            <person name="Quail M.A."/>
            <person name="Sanders M.J."/>
            <person name="van Tonder A."/>
            <person name="Ginger M.L."/>
            <person name="Field M.C."/>
            <person name="Barry J.D."/>
            <person name="Hertz-Fowler C."/>
            <person name="Berriman M."/>
        </authorList>
    </citation>
    <scope>NUCLEOTIDE SEQUENCE</scope>
    <source>
        <strain evidence="2 3">Y486</strain>
    </source>
</reference>
<sequence length="334" mass="38422">MVALLPPQRAPVRLDADAVMACVKSTQVDHTISCTGRAKGRQHAPAPVATEQSRVFSEAVAVEIGMWGDDPVGVDQIPMELVLPHENGSATFGIAGVVAATSRTHVAAFVPGASQHGAWDMYDGMVHRVVPNGPEPKTVVLLIYRRRRDEDADMDGCGVQRGFDDANEECAPEGAGARRTSSTHRSGRATRSHRQCRRKCPETSVAEERLAASEREPVAHRMQRGATWTRRTGRRRWLSFFALWANTWRKHTAVMRPRACLMTRRRVPRMRKRHRSRRRVRRWTHRHPTVTRPRACLMTRRRVPRMRKRHRSRWRWRRWRRWTPRSARGRELAS</sequence>
<feature type="region of interest" description="Disordered" evidence="1">
    <location>
        <begin position="168"/>
        <end position="202"/>
    </location>
</feature>
<proteinExistence type="predicted"/>
<dbReference type="Proteomes" id="UP000009027">
    <property type="component" value="Unassembled WGS sequence"/>
</dbReference>
<dbReference type="EMBL" id="CAEX01005705">
    <property type="protein sequence ID" value="CCD20492.1"/>
    <property type="molecule type" value="Genomic_DNA"/>
</dbReference>
<name>F9WSF3_TRYVY</name>
<keyword evidence="3" id="KW-1185">Reference proteome</keyword>
<accession>F9WSF3</accession>
<protein>
    <submittedName>
        <fullName evidence="2">Uncharacterized protein</fullName>
    </submittedName>
</protein>
<evidence type="ECO:0000313" key="3">
    <source>
        <dbReference type="Proteomes" id="UP000009027"/>
    </source>
</evidence>
<dbReference type="VEuPathDB" id="TriTrypDB:TvY486_0033280"/>